<reference evidence="1 2" key="1">
    <citation type="journal article" date="2016" name="Nat. Commun.">
        <title>Thousands of microbial genomes shed light on interconnected biogeochemical processes in an aquifer system.</title>
        <authorList>
            <person name="Anantharaman K."/>
            <person name="Brown C.T."/>
            <person name="Hug L.A."/>
            <person name="Sharon I."/>
            <person name="Castelle C.J."/>
            <person name="Probst A.J."/>
            <person name="Thomas B.C."/>
            <person name="Singh A."/>
            <person name="Wilkins M.J."/>
            <person name="Karaoz U."/>
            <person name="Brodie E.L."/>
            <person name="Williams K.H."/>
            <person name="Hubbard S.S."/>
            <person name="Banfield J.F."/>
        </authorList>
    </citation>
    <scope>NUCLEOTIDE SEQUENCE [LARGE SCALE GENOMIC DNA]</scope>
</reference>
<dbReference type="EMBL" id="MFID01000035">
    <property type="protein sequence ID" value="OGF80523.1"/>
    <property type="molecule type" value="Genomic_DNA"/>
</dbReference>
<dbReference type="AlphaFoldDB" id="A0A1F5WY46"/>
<organism evidence="1 2">
    <name type="scientific">Candidatus Giovannonibacteria bacterium RIFCSPLOWO2_01_FULL_45_34</name>
    <dbReference type="NCBI Taxonomy" id="1798351"/>
    <lineage>
        <taxon>Bacteria</taxon>
        <taxon>Candidatus Giovannoniibacteriota</taxon>
    </lineage>
</organism>
<comment type="caution">
    <text evidence="1">The sequence shown here is derived from an EMBL/GenBank/DDBJ whole genome shotgun (WGS) entry which is preliminary data.</text>
</comment>
<proteinExistence type="predicted"/>
<accession>A0A1F5WY46</accession>
<name>A0A1F5WY46_9BACT</name>
<evidence type="ECO:0000313" key="2">
    <source>
        <dbReference type="Proteomes" id="UP000178114"/>
    </source>
</evidence>
<gene>
    <name evidence="1" type="ORF">A2930_02740</name>
</gene>
<evidence type="ECO:0000313" key="1">
    <source>
        <dbReference type="EMBL" id="OGF80523.1"/>
    </source>
</evidence>
<sequence length="93" mass="10748">MVIYEKEAEYMTLYCYLLRIYDEFDFLTGYEIVIFLGGDAVEVLEAVVQKDKGDVKRGNDWLRKDPNCAKCIPASGLYGNRRLVLEHMSAKFV</sequence>
<dbReference type="Proteomes" id="UP000178114">
    <property type="component" value="Unassembled WGS sequence"/>
</dbReference>
<protein>
    <submittedName>
        <fullName evidence="1">Uncharacterized protein</fullName>
    </submittedName>
</protein>